<dbReference type="InterPro" id="IPR014729">
    <property type="entry name" value="Rossmann-like_a/b/a_fold"/>
</dbReference>
<keyword evidence="4" id="KW-0288">FMN</keyword>
<dbReference type="AlphaFoldDB" id="A0A4Q9ME07"/>
<feature type="region of interest" description="Disordered" evidence="13">
    <location>
        <begin position="427"/>
        <end position="455"/>
    </location>
</feature>
<evidence type="ECO:0000256" key="1">
    <source>
        <dbReference type="ARBA" id="ARBA00004726"/>
    </source>
</evidence>
<keyword evidence="7" id="KW-0547">Nucleotide-binding</keyword>
<evidence type="ECO:0000256" key="2">
    <source>
        <dbReference type="ARBA" id="ARBA00012393"/>
    </source>
</evidence>
<dbReference type="GO" id="GO:0003919">
    <property type="term" value="F:FMN adenylyltransferase activity"/>
    <property type="evidence" value="ECO:0007669"/>
    <property type="project" value="UniProtKB-EC"/>
</dbReference>
<evidence type="ECO:0000256" key="4">
    <source>
        <dbReference type="ARBA" id="ARBA00022643"/>
    </source>
</evidence>
<keyword evidence="3" id="KW-0285">Flavoprotein</keyword>
<evidence type="ECO:0000256" key="6">
    <source>
        <dbReference type="ARBA" id="ARBA00022695"/>
    </source>
</evidence>
<keyword evidence="5" id="KW-0808">Transferase</keyword>
<dbReference type="EC" id="2.7.7.2" evidence="2"/>
<feature type="domain" description="Phosphoadenosine phosphosulphate reductase" evidence="14">
    <location>
        <begin position="48"/>
        <end position="236"/>
    </location>
</feature>
<keyword evidence="6" id="KW-0548">Nucleotidyltransferase</keyword>
<gene>
    <name evidence="15" type="ORF">BD311DRAFT_702356</name>
</gene>
<dbReference type="PANTHER" id="PTHR23293">
    <property type="entry name" value="FAD SYNTHETASE-RELATED FMN ADENYLYLTRANSFERASE"/>
    <property type="match status" value="1"/>
</dbReference>
<organism evidence="15">
    <name type="scientific">Dichomitus squalens</name>
    <dbReference type="NCBI Taxonomy" id="114155"/>
    <lineage>
        <taxon>Eukaryota</taxon>
        <taxon>Fungi</taxon>
        <taxon>Dikarya</taxon>
        <taxon>Basidiomycota</taxon>
        <taxon>Agaricomycotina</taxon>
        <taxon>Agaricomycetes</taxon>
        <taxon>Polyporales</taxon>
        <taxon>Polyporaceae</taxon>
        <taxon>Dichomitus</taxon>
    </lineage>
</organism>
<sequence>MAITSVDYSAIAEEVYAFAAGTDPLAGPVKEALGVIDDALDTWGQDHISLSFNGGKDCTVLLHLVAASLGRRTPPAAARKPLAAVYIPVPSPFPELEAFIAAAARAYALALFRCAPPADSALPVESVPTPGAAAAPPAERPAHVKGGEGMRRALEMYKARFPEVEAIVIGTRRGDPHGAKLGFRNPTDDGWPRFVRVNPIINWAYADVWAYLRRFRIPYCSLYDDGYTSLGSTYNTFPNPALRAHGGCTCGRGELDGAPSSSSSSREDARPNGSASEPQSPPANGHAASPAPSSSSPPQLSSSSSSSSQQQASSKTKTKTPIPTLPDHFVMLNGSPGLMCIGEEHPSPAAAAATAAAALAPLPHRATLTDVVDPSGLECEGEPSALSRAATPQPSHPPPPPPPLGLGHDGTGLGTGAFEVLVRNPGETCTGETLDGAGGRRVNGSGSENGNGNGNGAGGCTCQAKPYRPAYELQDGSLERAGRGSPAVVVGGVGGAALDGQVGALSLGA</sequence>
<evidence type="ECO:0000256" key="10">
    <source>
        <dbReference type="ARBA" id="ARBA00031145"/>
    </source>
</evidence>
<evidence type="ECO:0000256" key="7">
    <source>
        <dbReference type="ARBA" id="ARBA00022741"/>
    </source>
</evidence>
<comment type="catalytic activity">
    <reaction evidence="12">
        <text>FMN + ATP + H(+) = FAD + diphosphate</text>
        <dbReference type="Rhea" id="RHEA:17237"/>
        <dbReference type="ChEBI" id="CHEBI:15378"/>
        <dbReference type="ChEBI" id="CHEBI:30616"/>
        <dbReference type="ChEBI" id="CHEBI:33019"/>
        <dbReference type="ChEBI" id="CHEBI:57692"/>
        <dbReference type="ChEBI" id="CHEBI:58210"/>
        <dbReference type="EC" id="2.7.7.2"/>
    </reaction>
</comment>
<evidence type="ECO:0000256" key="8">
    <source>
        <dbReference type="ARBA" id="ARBA00022827"/>
    </source>
</evidence>
<dbReference type="Proteomes" id="UP000292957">
    <property type="component" value="Unassembled WGS sequence"/>
</dbReference>
<dbReference type="Pfam" id="PF01507">
    <property type="entry name" value="PAPS_reduct"/>
    <property type="match status" value="1"/>
</dbReference>
<dbReference type="CDD" id="cd23948">
    <property type="entry name" value="FAD_synthase"/>
    <property type="match status" value="1"/>
</dbReference>
<dbReference type="EMBL" id="ML143483">
    <property type="protein sequence ID" value="TBU24272.1"/>
    <property type="molecule type" value="Genomic_DNA"/>
</dbReference>
<dbReference type="OrthoDB" id="270728at2759"/>
<protein>
    <recommendedName>
        <fullName evidence="2">FAD synthase</fullName>
        <ecNumber evidence="2">2.7.7.2</ecNumber>
    </recommendedName>
    <alternativeName>
        <fullName evidence="10">FAD pyrophosphorylase</fullName>
    </alternativeName>
    <alternativeName>
        <fullName evidence="11">FMN adenylyltransferase</fullName>
    </alternativeName>
</protein>
<reference evidence="15" key="1">
    <citation type="submission" date="2019-01" db="EMBL/GenBank/DDBJ databases">
        <title>Draft genome sequences of three monokaryotic isolates of the white-rot basidiomycete fungus Dichomitus squalens.</title>
        <authorList>
            <consortium name="DOE Joint Genome Institute"/>
            <person name="Lopez S.C."/>
            <person name="Andreopoulos B."/>
            <person name="Pangilinan J."/>
            <person name="Lipzen A."/>
            <person name="Riley R."/>
            <person name="Ahrendt S."/>
            <person name="Ng V."/>
            <person name="Barry K."/>
            <person name="Daum C."/>
            <person name="Grigoriev I.V."/>
            <person name="Hilden K.S."/>
            <person name="Makela M.R."/>
            <person name="de Vries R.P."/>
        </authorList>
    </citation>
    <scope>NUCLEOTIDE SEQUENCE [LARGE SCALE GENOMIC DNA]</scope>
    <source>
        <strain evidence="15">OM18370.1</strain>
    </source>
</reference>
<proteinExistence type="predicted"/>
<dbReference type="InterPro" id="IPR002500">
    <property type="entry name" value="PAPS_reduct_dom"/>
</dbReference>
<keyword evidence="8" id="KW-0274">FAD</keyword>
<evidence type="ECO:0000313" key="15">
    <source>
        <dbReference type="EMBL" id="TBU24272.1"/>
    </source>
</evidence>
<dbReference type="Gene3D" id="3.40.50.620">
    <property type="entry name" value="HUPs"/>
    <property type="match status" value="1"/>
</dbReference>
<evidence type="ECO:0000256" key="12">
    <source>
        <dbReference type="ARBA" id="ARBA00049494"/>
    </source>
</evidence>
<evidence type="ECO:0000256" key="9">
    <source>
        <dbReference type="ARBA" id="ARBA00022840"/>
    </source>
</evidence>
<comment type="pathway">
    <text evidence="1">Cofactor biosynthesis; FAD biosynthesis; FAD from FMN: step 1/1.</text>
</comment>
<accession>A0A4Q9ME07</accession>
<keyword evidence="9" id="KW-0067">ATP-binding</keyword>
<dbReference type="PANTHER" id="PTHR23293:SF9">
    <property type="entry name" value="FAD SYNTHASE"/>
    <property type="match status" value="1"/>
</dbReference>
<evidence type="ECO:0000256" key="13">
    <source>
        <dbReference type="SAM" id="MobiDB-lite"/>
    </source>
</evidence>
<evidence type="ECO:0000256" key="11">
    <source>
        <dbReference type="ARBA" id="ARBA00031871"/>
    </source>
</evidence>
<dbReference type="GO" id="GO:0006747">
    <property type="term" value="P:FAD biosynthetic process"/>
    <property type="evidence" value="ECO:0007669"/>
    <property type="project" value="TreeGrafter"/>
</dbReference>
<feature type="region of interest" description="Disordered" evidence="13">
    <location>
        <begin position="253"/>
        <end position="327"/>
    </location>
</feature>
<feature type="compositionally biased region" description="Gly residues" evidence="13">
    <location>
        <begin position="436"/>
        <end position="455"/>
    </location>
</feature>
<feature type="region of interest" description="Disordered" evidence="13">
    <location>
        <begin position="373"/>
        <end position="413"/>
    </location>
</feature>
<feature type="compositionally biased region" description="Low complexity" evidence="13">
    <location>
        <begin position="287"/>
        <end position="315"/>
    </location>
</feature>
<name>A0A4Q9ME07_9APHY</name>
<evidence type="ECO:0000259" key="14">
    <source>
        <dbReference type="Pfam" id="PF01507"/>
    </source>
</evidence>
<dbReference type="SUPFAM" id="SSF52402">
    <property type="entry name" value="Adenine nucleotide alpha hydrolases-like"/>
    <property type="match status" value="1"/>
</dbReference>
<feature type="compositionally biased region" description="Pro residues" evidence="13">
    <location>
        <begin position="394"/>
        <end position="404"/>
    </location>
</feature>
<evidence type="ECO:0000256" key="5">
    <source>
        <dbReference type="ARBA" id="ARBA00022679"/>
    </source>
</evidence>
<evidence type="ECO:0000256" key="3">
    <source>
        <dbReference type="ARBA" id="ARBA00022630"/>
    </source>
</evidence>
<dbReference type="GO" id="GO:0005524">
    <property type="term" value="F:ATP binding"/>
    <property type="evidence" value="ECO:0007669"/>
    <property type="project" value="UniProtKB-KW"/>
</dbReference>